<dbReference type="AlphaFoldDB" id="A0A923I303"/>
<proteinExistence type="inferred from homology"/>
<keyword evidence="4" id="KW-1185">Reference proteome</keyword>
<protein>
    <submittedName>
        <fullName evidence="3">SDR family NAD(P)-dependent oxidoreductase</fullName>
    </submittedName>
</protein>
<accession>A0A923I303</accession>
<comment type="similarity">
    <text evidence="1">Belongs to the short-chain dehydrogenases/reductases (SDR) family.</text>
</comment>
<evidence type="ECO:0000313" key="3">
    <source>
        <dbReference type="EMBL" id="MBC3935562.1"/>
    </source>
</evidence>
<dbReference type="Gene3D" id="3.40.50.720">
    <property type="entry name" value="NAD(P)-binding Rossmann-like Domain"/>
    <property type="match status" value="1"/>
</dbReference>
<dbReference type="InterPro" id="IPR020904">
    <property type="entry name" value="Sc_DH/Rdtase_CS"/>
</dbReference>
<sequence>MRKHSQQILIIGGTSGIGWALAQSYLQAGHQVTVAGRHPERLDLQALQQYPGLRYLQLDIADAEAVRAAISGFAASGLDLLIVSAGTYVNSRRQALSLEQTERMLATNVSGLVHAFQAASELMLRQGRGQLVAIASIAGLMQDYPGASVYAATKRSVIQLTDTYRRACAPFGVQVTTIIPGYIDTQKLRDLNQGDASHKPFLSSEQQAASRILQAIASKQATLVFPRRLAWLVRLLNCLPAFVLRFRPD</sequence>
<dbReference type="PROSITE" id="PS00061">
    <property type="entry name" value="ADH_SHORT"/>
    <property type="match status" value="1"/>
</dbReference>
<keyword evidence="2" id="KW-0560">Oxidoreductase</keyword>
<evidence type="ECO:0000256" key="1">
    <source>
        <dbReference type="ARBA" id="ARBA00006484"/>
    </source>
</evidence>
<dbReference type="InterPro" id="IPR002347">
    <property type="entry name" value="SDR_fam"/>
</dbReference>
<dbReference type="SUPFAM" id="SSF51735">
    <property type="entry name" value="NAD(P)-binding Rossmann-fold domains"/>
    <property type="match status" value="1"/>
</dbReference>
<dbReference type="EMBL" id="JACOGG010000008">
    <property type="protein sequence ID" value="MBC3935562.1"/>
    <property type="molecule type" value="Genomic_DNA"/>
</dbReference>
<reference evidence="3" key="1">
    <citation type="submission" date="2020-08" db="EMBL/GenBank/DDBJ databases">
        <title>Novel species isolated from subtropical streams in China.</title>
        <authorList>
            <person name="Lu H."/>
        </authorList>
    </citation>
    <scope>NUCLEOTIDE SEQUENCE</scope>
    <source>
        <strain evidence="3">CY7W</strain>
    </source>
</reference>
<dbReference type="InterPro" id="IPR036291">
    <property type="entry name" value="NAD(P)-bd_dom_sf"/>
</dbReference>
<organism evidence="3 4">
    <name type="scientific">Undibacterium rugosum</name>
    <dbReference type="NCBI Taxonomy" id="2762291"/>
    <lineage>
        <taxon>Bacteria</taxon>
        <taxon>Pseudomonadati</taxon>
        <taxon>Pseudomonadota</taxon>
        <taxon>Betaproteobacteria</taxon>
        <taxon>Burkholderiales</taxon>
        <taxon>Oxalobacteraceae</taxon>
        <taxon>Undibacterium</taxon>
    </lineage>
</organism>
<evidence type="ECO:0000313" key="4">
    <source>
        <dbReference type="Proteomes" id="UP000612361"/>
    </source>
</evidence>
<dbReference type="PANTHER" id="PTHR44196:SF3">
    <property type="entry name" value="SHORT CHAIN DEHYDROGENASE FAMILY PROTEIN"/>
    <property type="match status" value="1"/>
</dbReference>
<dbReference type="PANTHER" id="PTHR44196">
    <property type="entry name" value="DEHYDROGENASE/REDUCTASE SDR FAMILY MEMBER 7B"/>
    <property type="match status" value="1"/>
</dbReference>
<evidence type="ECO:0000256" key="2">
    <source>
        <dbReference type="ARBA" id="ARBA00023002"/>
    </source>
</evidence>
<dbReference type="Pfam" id="PF00106">
    <property type="entry name" value="adh_short"/>
    <property type="match status" value="1"/>
</dbReference>
<dbReference type="PRINTS" id="PR00081">
    <property type="entry name" value="GDHRDH"/>
</dbReference>
<name>A0A923I303_9BURK</name>
<dbReference type="Proteomes" id="UP000612361">
    <property type="component" value="Unassembled WGS sequence"/>
</dbReference>
<dbReference type="RefSeq" id="WP_186881138.1">
    <property type="nucleotide sequence ID" value="NZ_JACOGG010000008.1"/>
</dbReference>
<comment type="caution">
    <text evidence="3">The sequence shown here is derived from an EMBL/GenBank/DDBJ whole genome shotgun (WGS) entry which is preliminary data.</text>
</comment>
<dbReference type="GO" id="GO:0016020">
    <property type="term" value="C:membrane"/>
    <property type="evidence" value="ECO:0007669"/>
    <property type="project" value="TreeGrafter"/>
</dbReference>
<dbReference type="GO" id="GO:0016491">
    <property type="term" value="F:oxidoreductase activity"/>
    <property type="evidence" value="ECO:0007669"/>
    <property type="project" value="UniProtKB-KW"/>
</dbReference>
<gene>
    <name evidence="3" type="ORF">H8K47_09325</name>
</gene>